<sequence length="72" mass="7599">MTSTAETSAAAASGLTFLALTEVCAAHQKSTIATNVTFTAAPEVDAKADEQDFRLYPHIRSSIPTQTATIRT</sequence>
<keyword evidence="3" id="KW-1185">Reference proteome</keyword>
<feature type="chain" id="PRO_5004109905" evidence="1">
    <location>
        <begin position="27"/>
        <end position="72"/>
    </location>
</feature>
<organism evidence="2 3">
    <name type="scientific">Dothistroma septosporum (strain NZE10 / CBS 128990)</name>
    <name type="common">Red band needle blight fungus</name>
    <name type="synonym">Mycosphaerella pini</name>
    <dbReference type="NCBI Taxonomy" id="675120"/>
    <lineage>
        <taxon>Eukaryota</taxon>
        <taxon>Fungi</taxon>
        <taxon>Dikarya</taxon>
        <taxon>Ascomycota</taxon>
        <taxon>Pezizomycotina</taxon>
        <taxon>Dothideomycetes</taxon>
        <taxon>Dothideomycetidae</taxon>
        <taxon>Mycosphaerellales</taxon>
        <taxon>Mycosphaerellaceae</taxon>
        <taxon>Dothistroma</taxon>
    </lineage>
</organism>
<evidence type="ECO:0000313" key="3">
    <source>
        <dbReference type="Proteomes" id="UP000016933"/>
    </source>
</evidence>
<evidence type="ECO:0000256" key="1">
    <source>
        <dbReference type="SAM" id="SignalP"/>
    </source>
</evidence>
<reference evidence="3" key="1">
    <citation type="journal article" date="2012" name="PLoS Genet.">
        <title>The genomes of the fungal plant pathogens Cladosporium fulvum and Dothistroma septosporum reveal adaptation to different hosts and lifestyles but also signatures of common ancestry.</title>
        <authorList>
            <person name="de Wit P.J.G.M."/>
            <person name="van der Burgt A."/>
            <person name="Oekmen B."/>
            <person name="Stergiopoulos I."/>
            <person name="Abd-Elsalam K.A."/>
            <person name="Aerts A.L."/>
            <person name="Bahkali A.H."/>
            <person name="Beenen H.G."/>
            <person name="Chettri P."/>
            <person name="Cox M.P."/>
            <person name="Datema E."/>
            <person name="de Vries R.P."/>
            <person name="Dhillon B."/>
            <person name="Ganley A.R."/>
            <person name="Griffiths S.A."/>
            <person name="Guo Y."/>
            <person name="Hamelin R.C."/>
            <person name="Henrissat B."/>
            <person name="Kabir M.S."/>
            <person name="Jashni M.K."/>
            <person name="Kema G."/>
            <person name="Klaubauf S."/>
            <person name="Lapidus A."/>
            <person name="Levasseur A."/>
            <person name="Lindquist E."/>
            <person name="Mehrabi R."/>
            <person name="Ohm R.A."/>
            <person name="Owen T.J."/>
            <person name="Salamov A."/>
            <person name="Schwelm A."/>
            <person name="Schijlen E."/>
            <person name="Sun H."/>
            <person name="van den Burg H.A."/>
            <person name="van Ham R.C.H.J."/>
            <person name="Zhang S."/>
            <person name="Goodwin S.B."/>
            <person name="Grigoriev I.V."/>
            <person name="Collemare J."/>
            <person name="Bradshaw R.E."/>
        </authorList>
    </citation>
    <scope>NUCLEOTIDE SEQUENCE [LARGE SCALE GENOMIC DNA]</scope>
    <source>
        <strain evidence="3">NZE10 / CBS 128990</strain>
    </source>
</reference>
<name>N1PM92_DOTSN</name>
<proteinExistence type="predicted"/>
<accession>N1PM92</accession>
<evidence type="ECO:0000313" key="2">
    <source>
        <dbReference type="EMBL" id="EME42466.1"/>
    </source>
</evidence>
<keyword evidence="1" id="KW-0732">Signal</keyword>
<dbReference type="Proteomes" id="UP000016933">
    <property type="component" value="Unassembled WGS sequence"/>
</dbReference>
<dbReference type="EMBL" id="KB446541">
    <property type="protein sequence ID" value="EME42466.1"/>
    <property type="molecule type" value="Genomic_DNA"/>
</dbReference>
<gene>
    <name evidence="2" type="ORF">DOTSEDRAFT_73333</name>
</gene>
<dbReference type="AlphaFoldDB" id="N1PM92"/>
<reference evidence="2 3" key="2">
    <citation type="journal article" date="2012" name="PLoS Pathog.">
        <title>Diverse lifestyles and strategies of plant pathogenesis encoded in the genomes of eighteen Dothideomycetes fungi.</title>
        <authorList>
            <person name="Ohm R.A."/>
            <person name="Feau N."/>
            <person name="Henrissat B."/>
            <person name="Schoch C.L."/>
            <person name="Horwitz B.A."/>
            <person name="Barry K.W."/>
            <person name="Condon B.J."/>
            <person name="Copeland A.C."/>
            <person name="Dhillon B."/>
            <person name="Glaser F."/>
            <person name="Hesse C.N."/>
            <person name="Kosti I."/>
            <person name="LaButti K."/>
            <person name="Lindquist E.A."/>
            <person name="Lucas S."/>
            <person name="Salamov A.A."/>
            <person name="Bradshaw R.E."/>
            <person name="Ciuffetti L."/>
            <person name="Hamelin R.C."/>
            <person name="Kema G.H.J."/>
            <person name="Lawrence C."/>
            <person name="Scott J.A."/>
            <person name="Spatafora J.W."/>
            <person name="Turgeon B.G."/>
            <person name="de Wit P.J.G.M."/>
            <person name="Zhong S."/>
            <person name="Goodwin S.B."/>
            <person name="Grigoriev I.V."/>
        </authorList>
    </citation>
    <scope>NUCLEOTIDE SEQUENCE [LARGE SCALE GENOMIC DNA]</scope>
    <source>
        <strain evidence="3">NZE10 / CBS 128990</strain>
    </source>
</reference>
<protein>
    <submittedName>
        <fullName evidence="2">Uncharacterized protein</fullName>
    </submittedName>
</protein>
<feature type="signal peptide" evidence="1">
    <location>
        <begin position="1"/>
        <end position="26"/>
    </location>
</feature>
<dbReference type="HOGENOM" id="CLU_2722205_0_0_1"/>